<dbReference type="RefSeq" id="WP_281533353.1">
    <property type="nucleotide sequence ID" value="NZ_CP075584.1"/>
</dbReference>
<keyword evidence="3" id="KW-1185">Reference proteome</keyword>
<dbReference type="EMBL" id="CP075584">
    <property type="protein sequence ID" value="WBM78870.1"/>
    <property type="molecule type" value="Genomic_DNA"/>
</dbReference>
<gene>
    <name evidence="2" type="ORF">KIV56_09695</name>
</gene>
<proteinExistence type="predicted"/>
<evidence type="ECO:0000313" key="2">
    <source>
        <dbReference type="EMBL" id="WBM78870.1"/>
    </source>
</evidence>
<dbReference type="InterPro" id="IPR015035">
    <property type="entry name" value="DUF1918"/>
</dbReference>
<sequence>MRAIIGNRIIIRGRTVETPDKHGEIIEVRGPDGQPPYLVSFGEGHQSVVYPGADFVVEHSDTD</sequence>
<evidence type="ECO:0000313" key="3">
    <source>
        <dbReference type="Proteomes" id="UP001212421"/>
    </source>
</evidence>
<accession>A0ABY7N8W3</accession>
<dbReference type="Gene3D" id="2.30.30.440">
    <property type="entry name" value="Domain of unknown function DUF1918"/>
    <property type="match status" value="1"/>
</dbReference>
<reference evidence="2 3" key="1">
    <citation type="submission" date="2021-05" db="EMBL/GenBank/DDBJ databases">
        <authorList>
            <person name="Kumar R."/>
            <person name="Kumar A."/>
            <person name="Mukhia S."/>
        </authorList>
    </citation>
    <scope>NUCLEOTIDE SEQUENCE [LARGE SCALE GENOMIC DNA]</scope>
    <source>
        <strain evidence="2 3">ERMR7:08</strain>
    </source>
</reference>
<feature type="domain" description="DUF1918" evidence="1">
    <location>
        <begin position="1"/>
        <end position="57"/>
    </location>
</feature>
<dbReference type="Proteomes" id="UP001212421">
    <property type="component" value="Chromosome"/>
</dbReference>
<name>A0ABY7N8W3_9MICO</name>
<evidence type="ECO:0000259" key="1">
    <source>
        <dbReference type="Pfam" id="PF08940"/>
    </source>
</evidence>
<protein>
    <submittedName>
        <fullName evidence="2">DUF1918 domain-containing protein</fullName>
    </submittedName>
</protein>
<dbReference type="Pfam" id="PF08940">
    <property type="entry name" value="DUF1918"/>
    <property type="match status" value="1"/>
</dbReference>
<dbReference type="SUPFAM" id="SSF50118">
    <property type="entry name" value="Cell growth inhibitor/plasmid maintenance toxic component"/>
    <property type="match status" value="1"/>
</dbReference>
<organism evidence="2 3">
    <name type="scientific">Cryobacterium breve</name>
    <dbReference type="NCBI Taxonomy" id="1259258"/>
    <lineage>
        <taxon>Bacteria</taxon>
        <taxon>Bacillati</taxon>
        <taxon>Actinomycetota</taxon>
        <taxon>Actinomycetes</taxon>
        <taxon>Micrococcales</taxon>
        <taxon>Microbacteriaceae</taxon>
        <taxon>Cryobacterium</taxon>
    </lineage>
</organism>